<evidence type="ECO:0000313" key="7">
    <source>
        <dbReference type="Proteomes" id="UP001566132"/>
    </source>
</evidence>
<dbReference type="InterPro" id="IPR050704">
    <property type="entry name" value="Peptidase_C85-like"/>
</dbReference>
<dbReference type="Proteomes" id="UP001566132">
    <property type="component" value="Unassembled WGS sequence"/>
</dbReference>
<dbReference type="PANTHER" id="PTHR12419">
    <property type="entry name" value="OTU DOMAIN CONTAINING PROTEIN"/>
    <property type="match status" value="1"/>
</dbReference>
<dbReference type="PROSITE" id="PS50600">
    <property type="entry name" value="ULP_PROTEASE"/>
    <property type="match status" value="1"/>
</dbReference>
<dbReference type="GO" id="GO:0008233">
    <property type="term" value="F:peptidase activity"/>
    <property type="evidence" value="ECO:0007669"/>
    <property type="project" value="UniProtKB-KW"/>
</dbReference>
<comment type="caution">
    <text evidence="6">The sequence shown here is derived from an EMBL/GenBank/DDBJ whole genome shotgun (WGS) entry which is preliminary data.</text>
</comment>
<dbReference type="PANTHER" id="PTHR12419:SF8">
    <property type="entry name" value="OVARIAN TUMOR DOMAIN-CONTAINING DEUBIQUITINATING ENZYME 4"/>
    <property type="match status" value="1"/>
</dbReference>
<evidence type="ECO:0000256" key="2">
    <source>
        <dbReference type="ARBA" id="ARBA00022670"/>
    </source>
</evidence>
<dbReference type="EMBL" id="JBDJPC010000011">
    <property type="protein sequence ID" value="KAL1490041.1"/>
    <property type="molecule type" value="Genomic_DNA"/>
</dbReference>
<dbReference type="PROSITE" id="PS50802">
    <property type="entry name" value="OTU"/>
    <property type="match status" value="2"/>
</dbReference>
<evidence type="ECO:0000259" key="5">
    <source>
        <dbReference type="PROSITE" id="PS50802"/>
    </source>
</evidence>
<evidence type="ECO:0000256" key="3">
    <source>
        <dbReference type="ARBA" id="ARBA00022801"/>
    </source>
</evidence>
<dbReference type="InterPro" id="IPR003653">
    <property type="entry name" value="Peptidase_C48_C"/>
</dbReference>
<keyword evidence="3" id="KW-0378">Hydrolase</keyword>
<dbReference type="InterPro" id="IPR003323">
    <property type="entry name" value="OTU_dom"/>
</dbReference>
<gene>
    <name evidence="6" type="ORF">ABEB36_013952</name>
</gene>
<dbReference type="CDD" id="cd22744">
    <property type="entry name" value="OTU"/>
    <property type="match status" value="1"/>
</dbReference>
<dbReference type="InterPro" id="IPR038765">
    <property type="entry name" value="Papain-like_cys_pep_sf"/>
</dbReference>
<reference evidence="6 7" key="1">
    <citation type="submission" date="2024-05" db="EMBL/GenBank/DDBJ databases">
        <title>Genetic variation in Jamaican populations of the coffee berry borer (Hypothenemus hampei).</title>
        <authorList>
            <person name="Errbii M."/>
            <person name="Myrie A."/>
        </authorList>
    </citation>
    <scope>NUCLEOTIDE SEQUENCE [LARGE SCALE GENOMIC DNA]</scope>
    <source>
        <strain evidence="6">JA-Hopewell-2020-01-JO</strain>
        <tissue evidence="6">Whole body</tissue>
    </source>
</reference>
<name>A0ABD1E5T8_HYPHA</name>
<protein>
    <recommendedName>
        <fullName evidence="8">Ubiquitinyl hydrolase 1</fullName>
    </recommendedName>
</protein>
<feature type="domain" description="OTU" evidence="5">
    <location>
        <begin position="656"/>
        <end position="784"/>
    </location>
</feature>
<evidence type="ECO:0000313" key="6">
    <source>
        <dbReference type="EMBL" id="KAL1490041.1"/>
    </source>
</evidence>
<keyword evidence="2" id="KW-0645">Protease</keyword>
<evidence type="ECO:0000259" key="4">
    <source>
        <dbReference type="PROSITE" id="PS50600"/>
    </source>
</evidence>
<feature type="domain" description="OTU" evidence="5">
    <location>
        <begin position="226"/>
        <end position="383"/>
    </location>
</feature>
<dbReference type="Pfam" id="PF02338">
    <property type="entry name" value="OTU"/>
    <property type="match status" value="2"/>
</dbReference>
<organism evidence="6 7">
    <name type="scientific">Hypothenemus hampei</name>
    <name type="common">Coffee berry borer</name>
    <dbReference type="NCBI Taxonomy" id="57062"/>
    <lineage>
        <taxon>Eukaryota</taxon>
        <taxon>Metazoa</taxon>
        <taxon>Ecdysozoa</taxon>
        <taxon>Arthropoda</taxon>
        <taxon>Hexapoda</taxon>
        <taxon>Insecta</taxon>
        <taxon>Pterygota</taxon>
        <taxon>Neoptera</taxon>
        <taxon>Endopterygota</taxon>
        <taxon>Coleoptera</taxon>
        <taxon>Polyphaga</taxon>
        <taxon>Cucujiformia</taxon>
        <taxon>Curculionidae</taxon>
        <taxon>Scolytinae</taxon>
        <taxon>Hypothenemus</taxon>
    </lineage>
</organism>
<accession>A0ABD1E5T8</accession>
<dbReference type="GO" id="GO:0006508">
    <property type="term" value="P:proteolysis"/>
    <property type="evidence" value="ECO:0007669"/>
    <property type="project" value="UniProtKB-KW"/>
</dbReference>
<evidence type="ECO:0000256" key="1">
    <source>
        <dbReference type="ARBA" id="ARBA00005234"/>
    </source>
</evidence>
<sequence>MADDKIQLSNELNSLLEALVNYKFIFDARVSDKIPSSLPRTITVKLNKARTLLCLDYNNNEFEIENNDKIIKKTDYDNVRNTLKDKRTLIHENKWNESFKLVKQQILSYLIKQNELEDRENFLKEFQQFIDKLPEVPHEFIDCTRKLKEINFNDWDIEESEANDPRLQTLEEIHKKMLESFDLYKAIGENYIKLRNQAVIDPNVNTPEEEKNPEAAPIQNTDINMFNVVKIPRDSNCFYTAVADQLRRLKIKNKNPTNLLDTYYTYEDLRALAIDYIKKNRKQEFGKDIEERLQTQNTEPLHGDLPSNIHKIDQYIELHSQEGVWADSGMIGALSYALDITIKIYHQDGTTATYNTSQDADLTVKKIVNLQNTGNHYNSLVPSYKIKRIFEILNECERCKELDDQIGIVTSKLGLSLVSIEKLKGYINASYVIKPQKTINFEESSPWYTDEDMNSYGRVLEKYSVNLNTQFSNRLTEDDIKTLLSIESLKENYPRYICYNIGGMENKDESGIHWVAIVLVRRREKVTILYKDSKGDWNNSSKAVETLFKEQYKNKDDSSCGPMTINNLEIMALKVKEANDEGKDGISELIRLFKGESGGIAFTTQDQVQSIRISHSLQNKSPSNTKQDINVDDLRTIMTKLDLGNNYISMEDGKKFDPIEIKEDCNCFYAAVADQLRRLEIKNNEANNQPEEYYTHENLRVLTINYISRNKGQEFSKNIEERLQTQNTDSLHGDLPSNIHTVDQYIEYHSKEGVWADSGMVEALAYALDITLKIYYQHGTVKNI</sequence>
<keyword evidence="7" id="KW-1185">Reference proteome</keyword>
<feature type="domain" description="Ubiquitin-like protease family profile" evidence="4">
    <location>
        <begin position="431"/>
        <end position="571"/>
    </location>
</feature>
<proteinExistence type="inferred from homology"/>
<dbReference type="AlphaFoldDB" id="A0ABD1E5T8"/>
<dbReference type="Gene3D" id="3.90.70.80">
    <property type="match status" value="2"/>
</dbReference>
<comment type="similarity">
    <text evidence="1">Belongs to the peptidase C48 family.</text>
</comment>
<evidence type="ECO:0008006" key="8">
    <source>
        <dbReference type="Google" id="ProtNLM"/>
    </source>
</evidence>
<dbReference type="SUPFAM" id="SSF54001">
    <property type="entry name" value="Cysteine proteinases"/>
    <property type="match status" value="2"/>
</dbReference>